<accession>A0A6M5Z3F6</accession>
<feature type="compositionally biased region" description="Low complexity" evidence="1">
    <location>
        <begin position="20"/>
        <end position="37"/>
    </location>
</feature>
<sequence>MSDRAVRRGPPANGPSLNTVVRRSVGSVGARSVAGARPRADGSGRRGPRPRIRGVRAGGRTARPAFDTAMQ</sequence>
<feature type="region of interest" description="Disordered" evidence="1">
    <location>
        <begin position="1"/>
        <end position="71"/>
    </location>
</feature>
<dbReference type="AlphaFoldDB" id="A0A6M5Z3F6"/>
<evidence type="ECO:0000313" key="3">
    <source>
        <dbReference type="Proteomes" id="UP000503447"/>
    </source>
</evidence>
<reference evidence="3" key="1">
    <citation type="submission" date="2020-05" db="EMBL/GenBank/DDBJ databases">
        <title>Frigoriglobus tundricola gen. nov., sp. nov., a psychrotolerant cellulolytic planctomycete of the family Gemmataceae with two divergent copies of 16S rRNA gene.</title>
        <authorList>
            <person name="Kulichevskaya I.S."/>
            <person name="Ivanova A.A."/>
            <person name="Naumoff D.G."/>
            <person name="Beletsky A.V."/>
            <person name="Rijpstra W.I.C."/>
            <person name="Sinninghe Damste J.S."/>
            <person name="Mardanov A.V."/>
            <person name="Ravin N.V."/>
            <person name="Dedysh S.N."/>
        </authorList>
    </citation>
    <scope>NUCLEOTIDE SEQUENCE [LARGE SCALE GENOMIC DNA]</scope>
    <source>
        <strain evidence="3">PL17</strain>
    </source>
</reference>
<gene>
    <name evidence="2" type="ORF">FTUN_8268</name>
</gene>
<protein>
    <submittedName>
        <fullName evidence="2">Uncharacterized protein</fullName>
    </submittedName>
</protein>
<evidence type="ECO:0000256" key="1">
    <source>
        <dbReference type="SAM" id="MobiDB-lite"/>
    </source>
</evidence>
<name>A0A6M5Z3F6_9BACT</name>
<dbReference type="Proteomes" id="UP000503447">
    <property type="component" value="Chromosome"/>
</dbReference>
<evidence type="ECO:0000313" key="2">
    <source>
        <dbReference type="EMBL" id="QJX00636.1"/>
    </source>
</evidence>
<keyword evidence="3" id="KW-1185">Reference proteome</keyword>
<organism evidence="2 3">
    <name type="scientific">Frigoriglobus tundricola</name>
    <dbReference type="NCBI Taxonomy" id="2774151"/>
    <lineage>
        <taxon>Bacteria</taxon>
        <taxon>Pseudomonadati</taxon>
        <taxon>Planctomycetota</taxon>
        <taxon>Planctomycetia</taxon>
        <taxon>Gemmatales</taxon>
        <taxon>Gemmataceae</taxon>
        <taxon>Frigoriglobus</taxon>
    </lineage>
</organism>
<dbReference type="EMBL" id="CP053452">
    <property type="protein sequence ID" value="QJX00636.1"/>
    <property type="molecule type" value="Genomic_DNA"/>
</dbReference>
<proteinExistence type="predicted"/>
<dbReference type="KEGG" id="ftj:FTUN_8268"/>